<dbReference type="SUPFAM" id="SSF52540">
    <property type="entry name" value="P-loop containing nucleoside triphosphate hydrolases"/>
    <property type="match status" value="2"/>
</dbReference>
<dbReference type="GO" id="GO:0006355">
    <property type="term" value="P:regulation of DNA-templated transcription"/>
    <property type="evidence" value="ECO:0007669"/>
    <property type="project" value="UniProtKB-UniRule"/>
</dbReference>
<keyword evidence="4 9" id="KW-0067">ATP-binding</keyword>
<feature type="domain" description="Helicase C-terminal" evidence="11">
    <location>
        <begin position="474"/>
        <end position="624"/>
    </location>
</feature>
<feature type="short sequence motif" description="DEAH box" evidence="9">
    <location>
        <begin position="282"/>
        <end position="285"/>
    </location>
</feature>
<evidence type="ECO:0000259" key="10">
    <source>
        <dbReference type="PROSITE" id="PS51192"/>
    </source>
</evidence>
<dbReference type="InterPro" id="IPR057342">
    <property type="entry name" value="DEXDc_RapA"/>
</dbReference>
<name>A0AAW8R0M9_9ALTE</name>
<dbReference type="GO" id="GO:0003677">
    <property type="term" value="F:DNA binding"/>
    <property type="evidence" value="ECO:0007669"/>
    <property type="project" value="UniProtKB-KW"/>
</dbReference>
<dbReference type="CDD" id="cd18011">
    <property type="entry name" value="DEXDc_RapA"/>
    <property type="match status" value="1"/>
</dbReference>
<keyword evidence="8 9" id="KW-0804">Transcription</keyword>
<reference evidence="12 13" key="1">
    <citation type="submission" date="2023-09" db="EMBL/GenBank/DDBJ databases">
        <authorList>
            <person name="Rey-Velasco X."/>
        </authorList>
    </citation>
    <scope>NUCLEOTIDE SEQUENCE [LARGE SCALE GENOMIC DNA]</scope>
    <source>
        <strain evidence="12 13">W409</strain>
    </source>
</reference>
<dbReference type="InterPro" id="IPR023949">
    <property type="entry name" value="Helicase_RapA"/>
</dbReference>
<dbReference type="Gene3D" id="3.30.360.80">
    <property type="match status" value="1"/>
</dbReference>
<comment type="caution">
    <text evidence="12">The sequence shown here is derived from an EMBL/GenBank/DDBJ whole genome shotgun (WGS) entry which is preliminary data.</text>
</comment>
<dbReference type="GO" id="GO:0004386">
    <property type="term" value="F:helicase activity"/>
    <property type="evidence" value="ECO:0007669"/>
    <property type="project" value="UniProtKB-UniRule"/>
</dbReference>
<comment type="subunit">
    <text evidence="9">Interacts with the RNAP. Has a higher affinity for the core RNAP than for the holoenzyme. Its ATPase activity is stimulated by binding to RNAP.</text>
</comment>
<dbReference type="GO" id="GO:0016817">
    <property type="term" value="F:hydrolase activity, acting on acid anhydrides"/>
    <property type="evidence" value="ECO:0007669"/>
    <property type="project" value="InterPro"/>
</dbReference>
<dbReference type="CDD" id="cd18793">
    <property type="entry name" value="SF2_C_SNF"/>
    <property type="match status" value="1"/>
</dbReference>
<dbReference type="NCBIfam" id="NF003426">
    <property type="entry name" value="PRK04914.1"/>
    <property type="match status" value="1"/>
</dbReference>
<protein>
    <recommendedName>
        <fullName evidence="9">RNA polymerase-associated protein RapA</fullName>
        <ecNumber evidence="9">3.6.4.-</ecNumber>
    </recommendedName>
    <alternativeName>
        <fullName evidence="9">ATP-dependent helicase HepA</fullName>
    </alternativeName>
</protein>
<keyword evidence="13" id="KW-1185">Reference proteome</keyword>
<evidence type="ECO:0000313" key="13">
    <source>
        <dbReference type="Proteomes" id="UP001249020"/>
    </source>
</evidence>
<dbReference type="PROSITE" id="PS51194">
    <property type="entry name" value="HELICASE_CTER"/>
    <property type="match status" value="1"/>
</dbReference>
<evidence type="ECO:0000256" key="3">
    <source>
        <dbReference type="ARBA" id="ARBA00022806"/>
    </source>
</evidence>
<dbReference type="Gene3D" id="6.10.140.2230">
    <property type="match status" value="1"/>
</dbReference>
<keyword evidence="7 9" id="KW-0010">Activator</keyword>
<keyword evidence="5 9" id="KW-0805">Transcription regulation</keyword>
<comment type="function">
    <text evidence="9">Transcription regulator that activates transcription by stimulating RNA polymerase (RNAP) recycling in case of stress conditions such as supercoiled DNA or high salt concentrations. Probably acts by releasing the RNAP, when it is trapped or immobilized on tightly supercoiled DNA. Does not activate transcription on linear DNA. Probably not involved in DNA repair.</text>
</comment>
<sequence>MSAALEFTVGQRWLSNTEADLGLGVVMAADNRTINLLFPAVQEDRTYAIAHAPITRLILSEGEKALHTDGWELKIENVAIQDGLYIYSGVRTDTEEKASIIEVSLDHNVKLNQPEKRLFSGQFDSPKWFDIRHECLQKQYDHATSGAVGLVGARVELIPHQLHIANEVGSRFAPRVLLADEVGLGKTIEAGLVLHQQILTGKVKRALIVVPSSLVHQWLVEMLRRVHLSFSVFDEERLDAMSESDENPFDQEQLVLCSIDFIKQEKVLKEATAVDWDILIVDEAHHLQWSKEHVSEEYAAIEKLCHISKGVLLLTATPDQLGHESHFARLRLLDPARFHDYQSFLEEESHYGELASAVSPLIDNLHMEQSHLDALNAAAPGETITDEMLASGEERQALLRRLIDQHGTGRLLFRNSRVSIQGFPERIALPAPLKLPKEYAVSMSLEEDIELSLHPERAPLVNDNWTKYDPRVTWLVDLLEECKGEKVLVICAYASTALQMAEYLRQKTAIRHSVFHEGMSIVERDKAAHFFATDEQGAQVLLCSEIGSEGRNFQFSRHLVLFDLPMVPDLLEQRIGRLDRIGQKYDINIHVPYFENTAQHVLFDWYQDGLGAFESTCPVGSDVYKQVSTDLLASLKDPEDTELKLDIIHQTHELTVDLKRKIEQGRDKLLELNASGFGQIDDLLDRIVAAENPVGLMKFMSRLFDTLGVTQEDKDDHSFILRPTEQLVHQIPGLTEDGLEVTYQRNTATKFEQLGFLSWDSDIVRHCLDSVTTDVLGKSSIAFAKDPELPTGTFWIETTSVLSASAAADLQLYRFLPPTPVRICVDAKNNEVDIEFEQLFKVKRKMALQLLQALADPISAGIEQSLKLSHQALAEKQAAALQGMQEELDGEVGRLRSLQKSNPSIRDEEIEFVEEQRRQLSDIIEKAEPYLDSLRVVVNNP</sequence>
<dbReference type="Gene3D" id="2.30.30.930">
    <property type="match status" value="1"/>
</dbReference>
<evidence type="ECO:0000259" key="11">
    <source>
        <dbReference type="PROSITE" id="PS51194"/>
    </source>
</evidence>
<comment type="similarity">
    <text evidence="9">Belongs to the SNF2/RAD54 helicase family. RapA subfamily.</text>
</comment>
<dbReference type="InterPro" id="IPR040765">
    <property type="entry name" value="Tudor_1_RapA"/>
</dbReference>
<dbReference type="Pfam" id="PF12137">
    <property type="entry name" value="RapA_C"/>
    <property type="match status" value="1"/>
</dbReference>
<dbReference type="PANTHER" id="PTHR45766">
    <property type="entry name" value="DNA ANNEALING HELICASE AND ENDONUCLEASE ZRANB3 FAMILY MEMBER"/>
    <property type="match status" value="1"/>
</dbReference>
<dbReference type="InterPro" id="IPR040766">
    <property type="entry name" value="Tudor_2_RapA"/>
</dbReference>
<keyword evidence="2 9" id="KW-0378">Hydrolase</keyword>
<dbReference type="InterPro" id="IPR000330">
    <property type="entry name" value="SNF2_N"/>
</dbReference>
<proteinExistence type="inferred from homology"/>
<evidence type="ECO:0000256" key="1">
    <source>
        <dbReference type="ARBA" id="ARBA00022741"/>
    </source>
</evidence>
<dbReference type="SMART" id="SM00490">
    <property type="entry name" value="HELICc"/>
    <property type="match status" value="1"/>
</dbReference>
<keyword evidence="3 9" id="KW-0347">Helicase</keyword>
<evidence type="ECO:0000256" key="5">
    <source>
        <dbReference type="ARBA" id="ARBA00023015"/>
    </source>
</evidence>
<dbReference type="EMBL" id="JAVRIE010000002">
    <property type="protein sequence ID" value="MDT0582440.1"/>
    <property type="molecule type" value="Genomic_DNA"/>
</dbReference>
<dbReference type="PROSITE" id="PS51192">
    <property type="entry name" value="HELICASE_ATP_BIND_1"/>
    <property type="match status" value="1"/>
</dbReference>
<dbReference type="Pfam" id="PF18337">
    <property type="entry name" value="Tudor_RapA"/>
    <property type="match status" value="1"/>
</dbReference>
<dbReference type="InterPro" id="IPR049730">
    <property type="entry name" value="SNF2/RAD54-like_C"/>
</dbReference>
<dbReference type="InterPro" id="IPR001650">
    <property type="entry name" value="Helicase_C-like"/>
</dbReference>
<dbReference type="InterPro" id="IPR038718">
    <property type="entry name" value="SNF2-like_sf"/>
</dbReference>
<dbReference type="Pfam" id="PF00176">
    <property type="entry name" value="SNF2-rel_dom"/>
    <property type="match status" value="1"/>
</dbReference>
<feature type="binding site" evidence="9">
    <location>
        <begin position="180"/>
        <end position="187"/>
    </location>
    <ligand>
        <name>ATP</name>
        <dbReference type="ChEBI" id="CHEBI:30616"/>
    </ligand>
</feature>
<dbReference type="Proteomes" id="UP001249020">
    <property type="component" value="Unassembled WGS sequence"/>
</dbReference>
<dbReference type="Gene3D" id="2.30.30.140">
    <property type="match status" value="1"/>
</dbReference>
<dbReference type="Pfam" id="PF18339">
    <property type="entry name" value="Tudor_1_RapA"/>
    <property type="match status" value="1"/>
</dbReference>
<evidence type="ECO:0000256" key="8">
    <source>
        <dbReference type="ARBA" id="ARBA00023163"/>
    </source>
</evidence>
<dbReference type="Gene3D" id="6.10.140.1500">
    <property type="match status" value="1"/>
</dbReference>
<evidence type="ECO:0000256" key="6">
    <source>
        <dbReference type="ARBA" id="ARBA00023125"/>
    </source>
</evidence>
<dbReference type="AlphaFoldDB" id="A0AAW8R0M9"/>
<dbReference type="Gene3D" id="3.40.50.10810">
    <property type="entry name" value="Tandem AAA-ATPase domain"/>
    <property type="match status" value="1"/>
</dbReference>
<dbReference type="PANTHER" id="PTHR45766:SF6">
    <property type="entry name" value="SWI_SNF-RELATED MATRIX-ASSOCIATED ACTIN-DEPENDENT REGULATOR OF CHROMATIN SUBFAMILY A-LIKE PROTEIN 1"/>
    <property type="match status" value="1"/>
</dbReference>
<evidence type="ECO:0000256" key="4">
    <source>
        <dbReference type="ARBA" id="ARBA00022840"/>
    </source>
</evidence>
<dbReference type="RefSeq" id="WP_311361199.1">
    <property type="nucleotide sequence ID" value="NZ_JAVRIE010000002.1"/>
</dbReference>
<dbReference type="InterPro" id="IPR022737">
    <property type="entry name" value="RapA_C"/>
</dbReference>
<keyword evidence="6 9" id="KW-0238">DNA-binding</keyword>
<dbReference type="SMART" id="SM00487">
    <property type="entry name" value="DEXDc"/>
    <property type="match status" value="1"/>
</dbReference>
<evidence type="ECO:0000313" key="12">
    <source>
        <dbReference type="EMBL" id="MDT0582440.1"/>
    </source>
</evidence>
<feature type="domain" description="Helicase ATP-binding" evidence="10">
    <location>
        <begin position="167"/>
        <end position="336"/>
    </location>
</feature>
<dbReference type="Pfam" id="PF00271">
    <property type="entry name" value="Helicase_C"/>
    <property type="match status" value="1"/>
</dbReference>
<dbReference type="Gene3D" id="3.40.50.300">
    <property type="entry name" value="P-loop containing nucleotide triphosphate hydrolases"/>
    <property type="match status" value="1"/>
</dbReference>
<accession>A0AAW8R0M9</accession>
<evidence type="ECO:0000256" key="7">
    <source>
        <dbReference type="ARBA" id="ARBA00023159"/>
    </source>
</evidence>
<dbReference type="GO" id="GO:0005524">
    <property type="term" value="F:ATP binding"/>
    <property type="evidence" value="ECO:0007669"/>
    <property type="project" value="UniProtKB-UniRule"/>
</dbReference>
<dbReference type="InterPro" id="IPR027417">
    <property type="entry name" value="P-loop_NTPase"/>
</dbReference>
<dbReference type="EC" id="3.6.4.-" evidence="9"/>
<dbReference type="InterPro" id="IPR014001">
    <property type="entry name" value="Helicase_ATP-bd"/>
</dbReference>
<keyword evidence="1 9" id="KW-0547">Nucleotide-binding</keyword>
<dbReference type="HAMAP" id="MF_01821">
    <property type="entry name" value="Helicase_RapA"/>
    <property type="match status" value="1"/>
</dbReference>
<organism evidence="12 13">
    <name type="scientific">Brumicola blandensis</name>
    <dbReference type="NCBI Taxonomy" id="3075611"/>
    <lineage>
        <taxon>Bacteria</taxon>
        <taxon>Pseudomonadati</taxon>
        <taxon>Pseudomonadota</taxon>
        <taxon>Gammaproteobacteria</taxon>
        <taxon>Alteromonadales</taxon>
        <taxon>Alteromonadaceae</taxon>
        <taxon>Brumicola</taxon>
    </lineage>
</organism>
<evidence type="ECO:0000256" key="9">
    <source>
        <dbReference type="HAMAP-Rule" id="MF_01821"/>
    </source>
</evidence>
<gene>
    <name evidence="9 12" type="primary">rapA</name>
    <name evidence="12" type="ORF">RM544_07800</name>
</gene>
<evidence type="ECO:0000256" key="2">
    <source>
        <dbReference type="ARBA" id="ARBA00022801"/>
    </source>
</evidence>